<dbReference type="Proteomes" id="UP001221217">
    <property type="component" value="Unassembled WGS sequence"/>
</dbReference>
<comment type="caution">
    <text evidence="2">The sequence shown here is derived from an EMBL/GenBank/DDBJ whole genome shotgun (WGS) entry which is preliminary data.</text>
</comment>
<dbReference type="AlphaFoldDB" id="A0AAJ1IDB8"/>
<name>A0AAJ1IDB8_9SPIO</name>
<dbReference type="EMBL" id="JAQQAL010000023">
    <property type="protein sequence ID" value="MDC7227215.1"/>
    <property type="molecule type" value="Genomic_DNA"/>
</dbReference>
<sequence length="525" mass="59174">MNRFTIFHYHLLPGGVTNVILLGATALIRHYPDIKLLRLVCGNEENTDIIRSRIEKEADVTGLTGESFKFEICIDPEIGYRSFNGKITSEEVKALGSKLLRQYGDSFWWVHNYQLGKNPVFTAAVTDIARNNPKQLMLMHIHDFPECARYDNLEKLYSAGVKNPYPISDSAAYALINGRDEAILAEAGIPADNLFLLNNPVEKDSGPAIISDNESNKLKSDFYSFYKSRFPAVNPEGKMLFYPVRTIRRKNVFEAGLIASVSEQPVNLILSLPGVSLQEKKYSDLCEQSFLKGLIPGIWGSGTESSAAVPSYPQMLQLCDMIISSSVQEGFGYLFINSVQLGVPLFARDLDILKGITDVFPPAHSCFYDSFMVPCTTGSAELLKNRYHTKLKTLENYLSSTASEVISAIIEKLGIGNTIDYSFLPVEEQITILENAAESEIFRKEIHALNKNLMENFYIQLDRGRYSPDIDLNEFSLKTHSASVEKIINNLENKNRPGLQMDNDIQQNLLDRFAEPQYMRLLYDY</sequence>
<evidence type="ECO:0000313" key="2">
    <source>
        <dbReference type="EMBL" id="MDC7227215.1"/>
    </source>
</evidence>
<reference evidence="2 3" key="1">
    <citation type="submission" date="2022-12" db="EMBL/GenBank/DDBJ databases">
        <title>Metagenome assembled genome from gulf of manar.</title>
        <authorList>
            <person name="Kohli P."/>
            <person name="Pk S."/>
            <person name="Venkata Ramana C."/>
            <person name="Sasikala C."/>
        </authorList>
    </citation>
    <scope>NUCLEOTIDE SEQUENCE [LARGE SCALE GENOMIC DNA]</scope>
    <source>
        <strain evidence="2">JB008</strain>
    </source>
</reference>
<evidence type="ECO:0000313" key="3">
    <source>
        <dbReference type="Proteomes" id="UP001221217"/>
    </source>
</evidence>
<evidence type="ECO:0000256" key="1">
    <source>
        <dbReference type="SAM" id="Phobius"/>
    </source>
</evidence>
<feature type="transmembrane region" description="Helical" evidence="1">
    <location>
        <begin position="6"/>
        <end position="28"/>
    </location>
</feature>
<accession>A0AAJ1IDB8</accession>
<keyword evidence="1" id="KW-0812">Transmembrane</keyword>
<keyword evidence="1" id="KW-0472">Membrane</keyword>
<organism evidence="2 3">
    <name type="scientific">Candidatus Thalassospirochaeta sargassi</name>
    <dbReference type="NCBI Taxonomy" id="3119039"/>
    <lineage>
        <taxon>Bacteria</taxon>
        <taxon>Pseudomonadati</taxon>
        <taxon>Spirochaetota</taxon>
        <taxon>Spirochaetia</taxon>
        <taxon>Spirochaetales</taxon>
        <taxon>Spirochaetaceae</taxon>
        <taxon>Candidatus Thalassospirochaeta</taxon>
    </lineage>
</organism>
<gene>
    <name evidence="2" type="ORF">PQJ61_10680</name>
</gene>
<proteinExistence type="predicted"/>
<keyword evidence="1" id="KW-1133">Transmembrane helix</keyword>
<protein>
    <submittedName>
        <fullName evidence="2">Uncharacterized protein</fullName>
    </submittedName>
</protein>